<keyword evidence="3" id="KW-1185">Reference proteome</keyword>
<dbReference type="Proteomes" id="UP000065641">
    <property type="component" value="Chromosome"/>
</dbReference>
<protein>
    <submittedName>
        <fullName evidence="2">Uncharacterized protein</fullName>
    </submittedName>
</protein>
<name>A0A0S2K9B0_9GAMM</name>
<reference evidence="2 3" key="1">
    <citation type="submission" date="2015-11" db="EMBL/GenBank/DDBJ databases">
        <authorList>
            <person name="Zhang Y."/>
            <person name="Guo Z."/>
        </authorList>
    </citation>
    <scope>NUCLEOTIDE SEQUENCE [LARGE SCALE GENOMIC DNA]</scope>
    <source>
        <strain evidence="2 3">KCTC 32221</strain>
    </source>
</reference>
<dbReference type="KEGG" id="pspi:PS2015_75"/>
<gene>
    <name evidence="2" type="ORF">PS2015_75</name>
</gene>
<accession>A0A0S2K9B0</accession>
<proteinExistence type="predicted"/>
<evidence type="ECO:0000313" key="2">
    <source>
        <dbReference type="EMBL" id="ALO44773.1"/>
    </source>
</evidence>
<sequence>MTVNFSPLEDRLIIRAPRLNTSALTLLLTRRMTMLVLKQLLDRLAGLSDLGKTPGEYWQDVLQMTHQQAMLNKQRSDKERLKNTASSAADTGEAGEAELYLATELTVQVKDKQLVIAFKGLPMPDAMLQGRQHTPVMAMPLQVDNVHQLIELLINRAVEAEWHLPVELPWMKPDTEPPAEIRSN</sequence>
<evidence type="ECO:0000256" key="1">
    <source>
        <dbReference type="SAM" id="MobiDB-lite"/>
    </source>
</evidence>
<dbReference type="EMBL" id="CP013189">
    <property type="protein sequence ID" value="ALO44773.1"/>
    <property type="molecule type" value="Genomic_DNA"/>
</dbReference>
<dbReference type="STRING" id="1249552.PS2015_75"/>
<dbReference type="OrthoDB" id="7062322at2"/>
<dbReference type="RefSeq" id="WP_156412610.1">
    <property type="nucleotide sequence ID" value="NZ_CP013189.1"/>
</dbReference>
<organism evidence="2 3">
    <name type="scientific">Pseudohongiella spirulinae</name>
    <dbReference type="NCBI Taxonomy" id="1249552"/>
    <lineage>
        <taxon>Bacteria</taxon>
        <taxon>Pseudomonadati</taxon>
        <taxon>Pseudomonadota</taxon>
        <taxon>Gammaproteobacteria</taxon>
        <taxon>Pseudomonadales</taxon>
        <taxon>Pseudohongiellaceae</taxon>
        <taxon>Pseudohongiella</taxon>
    </lineage>
</organism>
<feature type="region of interest" description="Disordered" evidence="1">
    <location>
        <begin position="73"/>
        <end position="93"/>
    </location>
</feature>
<dbReference type="AlphaFoldDB" id="A0A0S2K9B0"/>
<evidence type="ECO:0000313" key="3">
    <source>
        <dbReference type="Proteomes" id="UP000065641"/>
    </source>
</evidence>